<evidence type="ECO:0000256" key="2">
    <source>
        <dbReference type="ARBA" id="ARBA00004496"/>
    </source>
</evidence>
<keyword evidence="7" id="KW-0804">Transcription</keyword>
<dbReference type="OrthoDB" id="5346094at2759"/>
<dbReference type="PANTHER" id="PTHR12533:SF6">
    <property type="entry name" value="NUCLEAR FACTOR OF ACTIVATED T-CELLS, CYTOPLASMIC 3"/>
    <property type="match status" value="1"/>
</dbReference>
<evidence type="ECO:0000256" key="5">
    <source>
        <dbReference type="ARBA" id="ARBA00023015"/>
    </source>
</evidence>
<organism evidence="11 12">
    <name type="scientific">Muraenolepis orangiensis</name>
    <name type="common">Patagonian moray cod</name>
    <dbReference type="NCBI Taxonomy" id="630683"/>
    <lineage>
        <taxon>Eukaryota</taxon>
        <taxon>Metazoa</taxon>
        <taxon>Chordata</taxon>
        <taxon>Craniata</taxon>
        <taxon>Vertebrata</taxon>
        <taxon>Euteleostomi</taxon>
        <taxon>Actinopterygii</taxon>
        <taxon>Neopterygii</taxon>
        <taxon>Teleostei</taxon>
        <taxon>Neoteleostei</taxon>
        <taxon>Acanthomorphata</taxon>
        <taxon>Zeiogadaria</taxon>
        <taxon>Gadariae</taxon>
        <taxon>Gadiformes</taxon>
        <taxon>Muraenolepidoidei</taxon>
        <taxon>Muraenolepididae</taxon>
        <taxon>Muraenolepis</taxon>
    </lineage>
</organism>
<feature type="region of interest" description="Disordered" evidence="9">
    <location>
        <begin position="234"/>
        <end position="256"/>
    </location>
</feature>
<dbReference type="Pfam" id="PF16179">
    <property type="entry name" value="RHD_dimer"/>
    <property type="match status" value="1"/>
</dbReference>
<evidence type="ECO:0000256" key="1">
    <source>
        <dbReference type="ARBA" id="ARBA00004123"/>
    </source>
</evidence>
<protein>
    <recommendedName>
        <fullName evidence="10">RHD domain-containing protein</fullName>
    </recommendedName>
</protein>
<dbReference type="InterPro" id="IPR011539">
    <property type="entry name" value="RHD_DNA_bind_dom"/>
</dbReference>
<feature type="compositionally biased region" description="Pro residues" evidence="9">
    <location>
        <begin position="236"/>
        <end position="248"/>
    </location>
</feature>
<dbReference type="InterPro" id="IPR002909">
    <property type="entry name" value="IPT_dom"/>
</dbReference>
<dbReference type="SUPFAM" id="SSF81296">
    <property type="entry name" value="E set domains"/>
    <property type="match status" value="1"/>
</dbReference>
<keyword evidence="8" id="KW-0539">Nucleus</keyword>
<feature type="compositionally biased region" description="Basic and acidic residues" evidence="9">
    <location>
        <begin position="158"/>
        <end position="167"/>
    </location>
</feature>
<comment type="subcellular location">
    <subcellularLocation>
        <location evidence="2">Cytoplasm</location>
    </subcellularLocation>
    <subcellularLocation>
        <location evidence="1">Nucleus</location>
    </subcellularLocation>
</comment>
<dbReference type="Proteomes" id="UP001148018">
    <property type="component" value="Unassembled WGS sequence"/>
</dbReference>
<dbReference type="PANTHER" id="PTHR12533">
    <property type="entry name" value="NFAT"/>
    <property type="match status" value="1"/>
</dbReference>
<comment type="caution">
    <text evidence="11">The sequence shown here is derived from an EMBL/GenBank/DDBJ whole genome shotgun (WGS) entry which is preliminary data.</text>
</comment>
<dbReference type="GO" id="GO:0000981">
    <property type="term" value="F:DNA-binding transcription factor activity, RNA polymerase II-specific"/>
    <property type="evidence" value="ECO:0007669"/>
    <property type="project" value="TreeGrafter"/>
</dbReference>
<reference evidence="11" key="1">
    <citation type="submission" date="2022-07" db="EMBL/GenBank/DDBJ databases">
        <title>Chromosome-level genome of Muraenolepis orangiensis.</title>
        <authorList>
            <person name="Kim J."/>
        </authorList>
    </citation>
    <scope>NUCLEOTIDE SEQUENCE</scope>
    <source>
        <strain evidence="11">KU_S4_2022</strain>
        <tissue evidence="11">Muscle</tissue>
    </source>
</reference>
<name>A0A9Q0IGK0_9TELE</name>
<feature type="region of interest" description="Disordered" evidence="9">
    <location>
        <begin position="22"/>
        <end position="52"/>
    </location>
</feature>
<feature type="compositionally biased region" description="Low complexity" evidence="9">
    <location>
        <begin position="300"/>
        <end position="314"/>
    </location>
</feature>
<dbReference type="GO" id="GO:0005737">
    <property type="term" value="C:cytoplasm"/>
    <property type="evidence" value="ECO:0007669"/>
    <property type="project" value="UniProtKB-SubCell"/>
</dbReference>
<feature type="compositionally biased region" description="Pro residues" evidence="9">
    <location>
        <begin position="276"/>
        <end position="288"/>
    </location>
</feature>
<dbReference type="GO" id="GO:0005634">
    <property type="term" value="C:nucleus"/>
    <property type="evidence" value="ECO:0007669"/>
    <property type="project" value="UniProtKB-SubCell"/>
</dbReference>
<keyword evidence="12" id="KW-1185">Reference proteome</keyword>
<dbReference type="InterPro" id="IPR014756">
    <property type="entry name" value="Ig_E-set"/>
</dbReference>
<dbReference type="GO" id="GO:0033173">
    <property type="term" value="P:calcineurin-NFAT signaling cascade"/>
    <property type="evidence" value="ECO:0007669"/>
    <property type="project" value="TreeGrafter"/>
</dbReference>
<keyword evidence="6" id="KW-0238">DNA-binding</keyword>
<feature type="region of interest" description="Disordered" evidence="9">
    <location>
        <begin position="367"/>
        <end position="390"/>
    </location>
</feature>
<dbReference type="AlphaFoldDB" id="A0A9Q0IGK0"/>
<evidence type="ECO:0000256" key="3">
    <source>
        <dbReference type="ARBA" id="ARBA00022490"/>
    </source>
</evidence>
<dbReference type="GO" id="GO:0007399">
    <property type="term" value="P:nervous system development"/>
    <property type="evidence" value="ECO:0007669"/>
    <property type="project" value="UniProtKB-ARBA"/>
</dbReference>
<dbReference type="InterPro" id="IPR013783">
    <property type="entry name" value="Ig-like_fold"/>
</dbReference>
<dbReference type="SMART" id="SM00429">
    <property type="entry name" value="IPT"/>
    <property type="match status" value="1"/>
</dbReference>
<evidence type="ECO:0000259" key="10">
    <source>
        <dbReference type="PROSITE" id="PS50254"/>
    </source>
</evidence>
<dbReference type="PRINTS" id="PR01789">
    <property type="entry name" value="NUCFACTORATC"/>
</dbReference>
<evidence type="ECO:0000256" key="8">
    <source>
        <dbReference type="ARBA" id="ARBA00023242"/>
    </source>
</evidence>
<evidence type="ECO:0000256" key="6">
    <source>
        <dbReference type="ARBA" id="ARBA00023125"/>
    </source>
</evidence>
<keyword evidence="5" id="KW-0805">Transcription regulation</keyword>
<dbReference type="SUPFAM" id="SSF49417">
    <property type="entry name" value="p53-like transcription factors"/>
    <property type="match status" value="1"/>
</dbReference>
<dbReference type="PROSITE" id="PS50254">
    <property type="entry name" value="REL_2"/>
    <property type="match status" value="1"/>
</dbReference>
<feature type="region of interest" description="Disordered" evidence="9">
    <location>
        <begin position="271"/>
        <end position="347"/>
    </location>
</feature>
<gene>
    <name evidence="11" type="ORF">NHX12_003518</name>
</gene>
<evidence type="ECO:0000256" key="9">
    <source>
        <dbReference type="SAM" id="MobiDB-lite"/>
    </source>
</evidence>
<dbReference type="GO" id="GO:0005667">
    <property type="term" value="C:transcription regulator complex"/>
    <property type="evidence" value="ECO:0007669"/>
    <property type="project" value="TreeGrafter"/>
</dbReference>
<dbReference type="EMBL" id="JANIIK010000110">
    <property type="protein sequence ID" value="KAJ3597118.1"/>
    <property type="molecule type" value="Genomic_DNA"/>
</dbReference>
<proteinExistence type="predicted"/>
<accession>A0A9Q0IGK0</accession>
<dbReference type="GO" id="GO:0000978">
    <property type="term" value="F:RNA polymerase II cis-regulatory region sequence-specific DNA binding"/>
    <property type="evidence" value="ECO:0007669"/>
    <property type="project" value="TreeGrafter"/>
</dbReference>
<evidence type="ECO:0000313" key="12">
    <source>
        <dbReference type="Proteomes" id="UP001148018"/>
    </source>
</evidence>
<feature type="region of interest" description="Disordered" evidence="9">
    <location>
        <begin position="151"/>
        <end position="175"/>
    </location>
</feature>
<evidence type="ECO:0000313" key="11">
    <source>
        <dbReference type="EMBL" id="KAJ3597118.1"/>
    </source>
</evidence>
<evidence type="ECO:0000256" key="4">
    <source>
        <dbReference type="ARBA" id="ARBA00022553"/>
    </source>
</evidence>
<dbReference type="Pfam" id="PF00554">
    <property type="entry name" value="RHD_DNA_bind"/>
    <property type="match status" value="1"/>
</dbReference>
<dbReference type="InterPro" id="IPR032397">
    <property type="entry name" value="RHD_dimer"/>
</dbReference>
<dbReference type="InterPro" id="IPR037059">
    <property type="entry name" value="RHD_DNA_bind_dom_sf"/>
</dbReference>
<feature type="domain" description="RHD" evidence="10">
    <location>
        <begin position="424"/>
        <end position="603"/>
    </location>
</feature>
<evidence type="ECO:0000256" key="7">
    <source>
        <dbReference type="ARBA" id="ARBA00023163"/>
    </source>
</evidence>
<dbReference type="InterPro" id="IPR008967">
    <property type="entry name" value="p53-like_TF_DNA-bd_sf"/>
</dbReference>
<dbReference type="InterPro" id="IPR008366">
    <property type="entry name" value="NFAT"/>
</dbReference>
<keyword evidence="3" id="KW-0963">Cytoplasm</keyword>
<dbReference type="Gene3D" id="2.60.40.10">
    <property type="entry name" value="Immunoglobulins"/>
    <property type="match status" value="1"/>
</dbReference>
<sequence length="892" mass="96097">MGRVGTPRDPRVNGCVCAGGAGSGPAAPGRDQQLLVGTSSSWSGPAAPGRDQQLLVGTSSSWSGRGLRAVTSSWFHQNNKALNQTDLENRPDLGTLWCTGSLQDLVSPPCLPAPPHLLAASQQPLHHQGTRYGALGHARALPCPSIHITAIAPNNHTEPSDHGRGPEETLGGPDQARLSLEPRYRDAALSPSPCSSLSSRSWLSDLSSCESFSHVYDDVEGELEEAAARFNLSSPLPSPWPSPHPSPRASPLSSPGCGAFGGFGVELWQQQYQHPSPGPSPGPSPRPSPRSSVTEENWLTRRPSSRTSSRPTSPCGKRRHSGGPEALSRSPSPHRSPGPPPSRVSVTEEPWQAGTLLYGVQELNVPSKTRRTSGGHSDQGLTAGPEDAGPRDQDVLEELFLPVPPSVTWTKPRPPGAPPLFSASALPPLDWPLPSSWGPAELQLVVGPRPFHRAHYETEGSRGAIKTAAGGHPVIKLHGYSEQPLLVQVFMATTEEPALRPHPFYQVHRVTGKTVTSTSHQVELDGTKVLEIPLLPEHNMTASVDCVGILKLRNSDIELRKGDLGRRNTRVRVGYRVSIPQRHGDVLCLQTASLPIECSQRLALELPQVGEFSPASGSGEGGEEMTIRGTNISANSRVIFTQKEPDGRPLWEAEGLVVPEKSGPSVLVVRVPPYCDTRARGAVPVHFYVSNGKKRRSQSYGFTYLNAATHHFLSPEGCDVAPLVKQECWDLDYIPHNPPGLQPPASLEAFDPHVPFYESPGDYGLPTHTLHSALGSSPIWPHPQPLSIAMTTAYSTATALPYDIQSNAPLRQLVPDSSVGRRPGRAELLPALPPSATCPPLTCQVRRGYWEDVPPPHSLFCQGAEPIHVKQEVEDSLQEITLDEGEQQKYVT</sequence>
<keyword evidence="4" id="KW-0597">Phosphoprotein</keyword>
<dbReference type="Gene3D" id="2.60.40.340">
    <property type="entry name" value="Rel homology domain (RHD), DNA-binding domain"/>
    <property type="match status" value="1"/>
</dbReference>